<feature type="transmembrane region" description="Helical" evidence="5">
    <location>
        <begin position="239"/>
        <end position="259"/>
    </location>
</feature>
<evidence type="ECO:0000256" key="4">
    <source>
        <dbReference type="ARBA" id="ARBA00023136"/>
    </source>
</evidence>
<keyword evidence="2 5" id="KW-0812">Transmembrane</keyword>
<feature type="transmembrane region" description="Helical" evidence="5">
    <location>
        <begin position="356"/>
        <end position="375"/>
    </location>
</feature>
<keyword evidence="8" id="KW-1185">Reference proteome</keyword>
<comment type="subcellular location">
    <subcellularLocation>
        <location evidence="1">Membrane</location>
        <topology evidence="1">Multi-pass membrane protein</topology>
    </subcellularLocation>
</comment>
<gene>
    <name evidence="7" type="ORF">SAMN05444008_112101</name>
</gene>
<dbReference type="EMBL" id="FQUO01000012">
    <property type="protein sequence ID" value="SHF80292.1"/>
    <property type="molecule type" value="Genomic_DNA"/>
</dbReference>
<dbReference type="Proteomes" id="UP000184368">
    <property type="component" value="Unassembled WGS sequence"/>
</dbReference>
<dbReference type="PANTHER" id="PTHR23514:SF13">
    <property type="entry name" value="INNER MEMBRANE PROTEIN YBJJ"/>
    <property type="match status" value="1"/>
</dbReference>
<evidence type="ECO:0000313" key="8">
    <source>
        <dbReference type="Proteomes" id="UP000184368"/>
    </source>
</evidence>
<dbReference type="PROSITE" id="PS50850">
    <property type="entry name" value="MFS"/>
    <property type="match status" value="1"/>
</dbReference>
<dbReference type="CDD" id="cd17393">
    <property type="entry name" value="MFS_MosC_like"/>
    <property type="match status" value="1"/>
</dbReference>
<evidence type="ECO:0000256" key="3">
    <source>
        <dbReference type="ARBA" id="ARBA00022989"/>
    </source>
</evidence>
<feature type="transmembrane region" description="Helical" evidence="5">
    <location>
        <begin position="328"/>
        <end position="350"/>
    </location>
</feature>
<keyword evidence="3 5" id="KW-1133">Transmembrane helix</keyword>
<dbReference type="Pfam" id="PF07690">
    <property type="entry name" value="MFS_1"/>
    <property type="match status" value="1"/>
</dbReference>
<proteinExistence type="predicted"/>
<dbReference type="GO" id="GO:0022857">
    <property type="term" value="F:transmembrane transporter activity"/>
    <property type="evidence" value="ECO:0007669"/>
    <property type="project" value="InterPro"/>
</dbReference>
<feature type="transmembrane region" description="Helical" evidence="5">
    <location>
        <begin position="163"/>
        <end position="182"/>
    </location>
</feature>
<evidence type="ECO:0000256" key="2">
    <source>
        <dbReference type="ARBA" id="ARBA00022692"/>
    </source>
</evidence>
<evidence type="ECO:0000256" key="5">
    <source>
        <dbReference type="SAM" id="Phobius"/>
    </source>
</evidence>
<feature type="transmembrane region" description="Helical" evidence="5">
    <location>
        <begin position="76"/>
        <end position="94"/>
    </location>
</feature>
<reference evidence="7 8" key="1">
    <citation type="submission" date="2016-11" db="EMBL/GenBank/DDBJ databases">
        <authorList>
            <person name="Jaros S."/>
            <person name="Januszkiewicz K."/>
            <person name="Wedrychowicz H."/>
        </authorList>
    </citation>
    <scope>NUCLEOTIDE SEQUENCE [LARGE SCALE GENOMIC DNA]</scope>
    <source>
        <strain evidence="7 8">DSM 26897</strain>
    </source>
</reference>
<feature type="transmembrane region" description="Helical" evidence="5">
    <location>
        <begin position="271"/>
        <end position="289"/>
    </location>
</feature>
<feature type="transmembrane region" description="Helical" evidence="5">
    <location>
        <begin position="295"/>
        <end position="316"/>
    </location>
</feature>
<organism evidence="7 8">
    <name type="scientific">Cnuella takakiae</name>
    <dbReference type="NCBI Taxonomy" id="1302690"/>
    <lineage>
        <taxon>Bacteria</taxon>
        <taxon>Pseudomonadati</taxon>
        <taxon>Bacteroidota</taxon>
        <taxon>Chitinophagia</taxon>
        <taxon>Chitinophagales</taxon>
        <taxon>Chitinophagaceae</taxon>
        <taxon>Cnuella</taxon>
    </lineage>
</organism>
<dbReference type="AlphaFoldDB" id="A0A1M5EMN4"/>
<keyword evidence="4 5" id="KW-0472">Membrane</keyword>
<evidence type="ECO:0000313" key="7">
    <source>
        <dbReference type="EMBL" id="SHF80292.1"/>
    </source>
</evidence>
<dbReference type="PANTHER" id="PTHR23514">
    <property type="entry name" value="BYPASS OF STOP CODON PROTEIN 6"/>
    <property type="match status" value="1"/>
</dbReference>
<name>A0A1M5EMN4_9BACT</name>
<dbReference type="STRING" id="1302690.BUE76_04405"/>
<dbReference type="GO" id="GO:0016020">
    <property type="term" value="C:membrane"/>
    <property type="evidence" value="ECO:0007669"/>
    <property type="project" value="UniProtKB-SubCell"/>
</dbReference>
<sequence length="382" mass="41025">MIKKGEGSTARWTTTMFFILSGLLTASWSSRIPDMQRYLKLSNAAWGTVLFAMPVGQVAGLMGTGWLLARFGVRRALTAATILLALVLVGAGASQSRIQLMAALFGLGFGRTLLNISVNTRATEVQRFYPKPIMVTFHGLWSLACFGAAGIGSIMLVNGWLPLQHFILIAATAIGLALLYEWRRDHNPHVAPDKRPLFVKPDNYLVLLGLITFCGMLCESVLFDWSVNFFDKVLDAPKALATVGYTAFTLAMTTGRLLGDRLVGRFGPIRMLVINGGLMAAGFLLAGLAPSIAPAIVAFAFIGLGASVIVPVVYVLAAKSKKMQPAYALAAVTLVGYCGFLLGPLLTGFISEVLNMQWAFGILALSGLGICGLALRLQRKFF</sequence>
<accession>A0A1M5EMN4</accession>
<protein>
    <submittedName>
        <fullName evidence="7">Fucose permease</fullName>
    </submittedName>
</protein>
<dbReference type="Gene3D" id="1.20.1250.20">
    <property type="entry name" value="MFS general substrate transporter like domains"/>
    <property type="match status" value="2"/>
</dbReference>
<dbReference type="InterPro" id="IPR036259">
    <property type="entry name" value="MFS_trans_sf"/>
</dbReference>
<feature type="domain" description="Major facilitator superfamily (MFS) profile" evidence="6">
    <location>
        <begin position="204"/>
        <end position="382"/>
    </location>
</feature>
<dbReference type="RefSeq" id="WP_073044986.1">
    <property type="nucleotide sequence ID" value="NZ_FQUO01000012.1"/>
</dbReference>
<dbReference type="InterPro" id="IPR020846">
    <property type="entry name" value="MFS_dom"/>
</dbReference>
<dbReference type="InterPro" id="IPR011701">
    <property type="entry name" value="MFS"/>
</dbReference>
<feature type="transmembrane region" description="Helical" evidence="5">
    <location>
        <begin position="45"/>
        <end position="69"/>
    </location>
</feature>
<feature type="transmembrane region" description="Helical" evidence="5">
    <location>
        <begin position="139"/>
        <end position="157"/>
    </location>
</feature>
<feature type="transmembrane region" description="Helical" evidence="5">
    <location>
        <begin position="203"/>
        <end position="227"/>
    </location>
</feature>
<evidence type="ECO:0000256" key="1">
    <source>
        <dbReference type="ARBA" id="ARBA00004141"/>
    </source>
</evidence>
<dbReference type="OrthoDB" id="9809599at2"/>
<dbReference type="InterPro" id="IPR051788">
    <property type="entry name" value="MFS_Transporter"/>
</dbReference>
<evidence type="ECO:0000259" key="6">
    <source>
        <dbReference type="PROSITE" id="PS50850"/>
    </source>
</evidence>
<feature type="transmembrane region" description="Helical" evidence="5">
    <location>
        <begin position="100"/>
        <end position="118"/>
    </location>
</feature>
<dbReference type="SUPFAM" id="SSF103473">
    <property type="entry name" value="MFS general substrate transporter"/>
    <property type="match status" value="1"/>
</dbReference>